<dbReference type="Gene3D" id="3.30.420.10">
    <property type="entry name" value="Ribonuclease H-like superfamily/Ribonuclease H"/>
    <property type="match status" value="1"/>
</dbReference>
<reference evidence="2 3" key="1">
    <citation type="submission" date="2011-08" db="EMBL/GenBank/DDBJ databases">
        <title>The Genome Sequence of Eubacteriaceae bacterium CM5.</title>
        <authorList>
            <consortium name="The Broad Institute Genome Sequencing Platform"/>
            <person name="Earl A."/>
            <person name="Ward D."/>
            <person name="Feldgarden M."/>
            <person name="Gevers D."/>
            <person name="Sizova M."/>
            <person name="Hazen A."/>
            <person name="Epstein S."/>
            <person name="Young S.K."/>
            <person name="Zeng Q."/>
            <person name="Gargeya S."/>
            <person name="Fitzgerald M."/>
            <person name="Haas B."/>
            <person name="Abouelleil A."/>
            <person name="Alvarado L."/>
            <person name="Arachchi H.M."/>
            <person name="Berlin A."/>
            <person name="Brown A."/>
            <person name="Chapman S.B."/>
            <person name="Chen Z."/>
            <person name="Dunbar C."/>
            <person name="Freedman E."/>
            <person name="Gearin G."/>
            <person name="Gellesch M."/>
            <person name="Goldberg J."/>
            <person name="Griggs A."/>
            <person name="Gujja S."/>
            <person name="Heiman D."/>
            <person name="Howarth C."/>
            <person name="Larson L."/>
            <person name="Lui A."/>
            <person name="MacDonald P.J.P."/>
            <person name="Montmayeur A."/>
            <person name="Murphy C."/>
            <person name="Neiman D."/>
            <person name="Pearson M."/>
            <person name="Priest M."/>
            <person name="Roberts A."/>
            <person name="Saif S."/>
            <person name="Shea T."/>
            <person name="Shenoy N."/>
            <person name="Sisk P."/>
            <person name="Stolte C."/>
            <person name="Sykes S."/>
            <person name="Wortman J."/>
            <person name="Nusbaum C."/>
            <person name="Birren B."/>
        </authorList>
    </citation>
    <scope>NUCLEOTIDE SEQUENCE [LARGE SCALE GENOMIC DNA]</scope>
    <source>
        <strain evidence="2 3">CM5</strain>
    </source>
</reference>
<proteinExistence type="predicted"/>
<dbReference type="InterPro" id="IPR015378">
    <property type="entry name" value="Transposase-like_Mu_C"/>
</dbReference>
<sequence length="744" mass="87501">MADDNILLTVDEACKLEDKKKRNLLMSITRGTLKAEKIKTNRGCGFEYRIDLQDLSETAKVKYYASLKKNIDNKYSEKKSSNIDKNINKYSNKKITGDDEYRKGRVRETDKSCRDININETDNDRKIKGDDEYRKDKEIKVDDSYSYINNIKNEGDNDKNEIIENIDKTNINNNEYDWKALTDKQKEKAYLWEAIIKAWREYVENFNGKETDATDEFVKEYNKGEVKISKRTLYRKWNVYKDNGICALADFRGKKNATGNEIDEEVWNIFQDWYLDINKPKIAFLYKALTYHFEMEKPELLPLPSETTFRRAIERKIPKSVITYFREGKKVWTDECAYYLRRDYSSLSSNDVWTSDYHTLDFFVKDDVTGDIYRPHLVIWSDIKSRKILSMRLRRSSDSDGVFLSLREAVKKYGAPETIYLDNGREFLSSDIGGRGRRKKDINADYGKTLFERLKIKMVNAKVANGRAKIAERQFNTITNQFARMIKTYCGNKPTTRPEGHLDILKYEKNIPLLSEIENELREYIEGYYNNIESNAEGLEKTSPNKAYEKYLLKKRTLTDTMLDELLLRTTKLQTYKRNGVYVQIGNTKVYFYNSDITMKYLDKKVYVRYDPDKLTEVIIEDEKGRYIGKAKREITGGYGLANDTEAIKYLGKTNKKLEKIVKDYKKVEEMIDVPSVREVINKKSKDMIRTNNEIYYAKVIEPILNNNINEKYTNKKVVGAENITENMIDFERMIENARKNKEE</sequence>
<dbReference type="GO" id="GO:0015074">
    <property type="term" value="P:DNA integration"/>
    <property type="evidence" value="ECO:0007669"/>
    <property type="project" value="InterPro"/>
</dbReference>
<dbReference type="InterPro" id="IPR004189">
    <property type="entry name" value="Phage_Mu_transposase"/>
</dbReference>
<gene>
    <name evidence="2" type="ORF">HMPREF9628_01561</name>
</gene>
<dbReference type="Pfam" id="PF09299">
    <property type="entry name" value="Mu-transpos_C"/>
    <property type="match status" value="1"/>
</dbReference>
<protein>
    <recommendedName>
        <fullName evidence="1">Integrase catalytic domain-containing protein</fullName>
    </recommendedName>
</protein>
<dbReference type="Pfam" id="PF09039">
    <property type="entry name" value="HTH_Tnp_Mu_2"/>
    <property type="match status" value="1"/>
</dbReference>
<comment type="caution">
    <text evidence="2">The sequence shown here is derived from an EMBL/GenBank/DDBJ whole genome shotgun (WGS) entry which is preliminary data.</text>
</comment>
<dbReference type="GO" id="GO:0006313">
    <property type="term" value="P:DNA transposition"/>
    <property type="evidence" value="ECO:0007669"/>
    <property type="project" value="InterPro"/>
</dbReference>
<dbReference type="Pfam" id="PF02914">
    <property type="entry name" value="DDE_2"/>
    <property type="match status" value="1"/>
</dbReference>
<dbReference type="InterPro" id="IPR036397">
    <property type="entry name" value="RNaseH_sf"/>
</dbReference>
<dbReference type="GO" id="GO:0003677">
    <property type="term" value="F:DNA binding"/>
    <property type="evidence" value="ECO:0007669"/>
    <property type="project" value="InterPro"/>
</dbReference>
<evidence type="ECO:0000313" key="3">
    <source>
        <dbReference type="Proteomes" id="UP000003379"/>
    </source>
</evidence>
<dbReference type="Gene3D" id="1.10.10.60">
    <property type="entry name" value="Homeodomain-like"/>
    <property type="match status" value="1"/>
</dbReference>
<dbReference type="Proteomes" id="UP000003379">
    <property type="component" value="Unassembled WGS sequence"/>
</dbReference>
<dbReference type="EMBL" id="AFZG01000022">
    <property type="protein sequence ID" value="EHL19377.1"/>
    <property type="molecule type" value="Genomic_DNA"/>
</dbReference>
<dbReference type="InterPro" id="IPR015126">
    <property type="entry name" value="Mu_I-gamma"/>
</dbReference>
<evidence type="ECO:0000259" key="1">
    <source>
        <dbReference type="PROSITE" id="PS50994"/>
    </source>
</evidence>
<dbReference type="AlphaFoldDB" id="G9XCI4"/>
<dbReference type="InterPro" id="IPR001584">
    <property type="entry name" value="Integrase_cat-core"/>
</dbReference>
<dbReference type="SUPFAM" id="SSF53098">
    <property type="entry name" value="Ribonuclease H-like"/>
    <property type="match status" value="1"/>
</dbReference>
<dbReference type="GO" id="GO:0004803">
    <property type="term" value="F:transposase activity"/>
    <property type="evidence" value="ECO:0007669"/>
    <property type="project" value="InterPro"/>
</dbReference>
<accession>G9XCI4</accession>
<dbReference type="HOGENOM" id="CLU_022020_0_0_9"/>
<dbReference type="PROSITE" id="PS50994">
    <property type="entry name" value="INTEGRASE"/>
    <property type="match status" value="1"/>
</dbReference>
<dbReference type="Gene3D" id="2.30.30.130">
    <property type="entry name" value="Transposase, Mu, C-terminal"/>
    <property type="match status" value="1"/>
</dbReference>
<name>G9XCI4_9FIRM</name>
<dbReference type="InterPro" id="IPR009004">
    <property type="entry name" value="Transposase_Mu_C"/>
</dbReference>
<organism evidence="2 3">
    <name type="scientific">Peptoanaerobacter stomatis</name>
    <dbReference type="NCBI Taxonomy" id="796937"/>
    <lineage>
        <taxon>Bacteria</taxon>
        <taxon>Bacillati</taxon>
        <taxon>Bacillota</taxon>
        <taxon>Clostridia</taxon>
        <taxon>Peptostreptococcales</taxon>
        <taxon>Filifactoraceae</taxon>
        <taxon>Peptoanaerobacter</taxon>
    </lineage>
</organism>
<dbReference type="RefSeq" id="WP_009529511.1">
    <property type="nucleotide sequence ID" value="NZ_JH414609.1"/>
</dbReference>
<dbReference type="InterPro" id="IPR012337">
    <property type="entry name" value="RNaseH-like_sf"/>
</dbReference>
<evidence type="ECO:0000313" key="2">
    <source>
        <dbReference type="EMBL" id="EHL19377.1"/>
    </source>
</evidence>
<dbReference type="SUPFAM" id="SSF50610">
    <property type="entry name" value="mu transposase, C-terminal domain"/>
    <property type="match status" value="1"/>
</dbReference>
<feature type="domain" description="Integrase catalytic" evidence="1">
    <location>
        <begin position="344"/>
        <end position="552"/>
    </location>
</feature>